<proteinExistence type="predicted"/>
<gene>
    <name evidence="1" type="ORF">VNO77_42378</name>
</gene>
<organism evidence="1 2">
    <name type="scientific">Canavalia gladiata</name>
    <name type="common">Sword bean</name>
    <name type="synonym">Dolichos gladiatus</name>
    <dbReference type="NCBI Taxonomy" id="3824"/>
    <lineage>
        <taxon>Eukaryota</taxon>
        <taxon>Viridiplantae</taxon>
        <taxon>Streptophyta</taxon>
        <taxon>Embryophyta</taxon>
        <taxon>Tracheophyta</taxon>
        <taxon>Spermatophyta</taxon>
        <taxon>Magnoliopsida</taxon>
        <taxon>eudicotyledons</taxon>
        <taxon>Gunneridae</taxon>
        <taxon>Pentapetalae</taxon>
        <taxon>rosids</taxon>
        <taxon>fabids</taxon>
        <taxon>Fabales</taxon>
        <taxon>Fabaceae</taxon>
        <taxon>Papilionoideae</taxon>
        <taxon>50 kb inversion clade</taxon>
        <taxon>NPAAA clade</taxon>
        <taxon>indigoferoid/millettioid clade</taxon>
        <taxon>Phaseoleae</taxon>
        <taxon>Canavalia</taxon>
    </lineage>
</organism>
<sequence>MCRCSLCAGSLQALQNHNPVMKHLAPTPSTERLWSRGSTHAVTIFLQDAYCLSYRAFRKLRRLPRLGRLVLPNSYATAGSLQLPSSYHKAIQPNQRLDFLKVEGVALIRGSRLGFPILASYNSPAILGSWPKFTSFNPTPQNQRHLSLRHSQFGGSYRNYKPNQTNGVSS</sequence>
<accession>A0AAN9K365</accession>
<dbReference type="AlphaFoldDB" id="A0AAN9K365"/>
<name>A0AAN9K365_CANGL</name>
<keyword evidence="2" id="KW-1185">Reference proteome</keyword>
<comment type="caution">
    <text evidence="1">The sequence shown here is derived from an EMBL/GenBank/DDBJ whole genome shotgun (WGS) entry which is preliminary data.</text>
</comment>
<protein>
    <submittedName>
        <fullName evidence="1">Uncharacterized protein</fullName>
    </submittedName>
</protein>
<dbReference type="EMBL" id="JAYMYQ010000010">
    <property type="protein sequence ID" value="KAK7308752.1"/>
    <property type="molecule type" value="Genomic_DNA"/>
</dbReference>
<dbReference type="Proteomes" id="UP001367508">
    <property type="component" value="Unassembled WGS sequence"/>
</dbReference>
<reference evidence="1 2" key="1">
    <citation type="submission" date="2024-01" db="EMBL/GenBank/DDBJ databases">
        <title>The genomes of 5 underutilized Papilionoideae crops provide insights into root nodulation and disease resistanc.</title>
        <authorList>
            <person name="Jiang F."/>
        </authorList>
    </citation>
    <scope>NUCLEOTIDE SEQUENCE [LARGE SCALE GENOMIC DNA]</scope>
    <source>
        <strain evidence="1">LVBAO_FW01</strain>
        <tissue evidence="1">Leaves</tissue>
    </source>
</reference>
<evidence type="ECO:0000313" key="2">
    <source>
        <dbReference type="Proteomes" id="UP001367508"/>
    </source>
</evidence>
<evidence type="ECO:0000313" key="1">
    <source>
        <dbReference type="EMBL" id="KAK7308752.1"/>
    </source>
</evidence>